<evidence type="ECO:0000313" key="1">
    <source>
        <dbReference type="EMBL" id="GES99594.1"/>
    </source>
</evidence>
<protein>
    <submittedName>
        <fullName evidence="1">Uncharacterized protein</fullName>
    </submittedName>
</protein>
<dbReference type="AlphaFoldDB" id="A0A8H3M5T7"/>
<dbReference type="Proteomes" id="UP000615446">
    <property type="component" value="Unassembled WGS sequence"/>
</dbReference>
<sequence>MVVLLEGSVILFFFIQFNSIKTGFSTKFPDIDYCAFSISVVFVKFGIKTLKHEMISEFRNGYFRLYFGVNTRIIFTFDSVSIGLNSMYLKIKTIKGFEYEVKFRN</sequence>
<organism evidence="1 2">
    <name type="scientific">Rhizophagus clarus</name>
    <dbReference type="NCBI Taxonomy" id="94130"/>
    <lineage>
        <taxon>Eukaryota</taxon>
        <taxon>Fungi</taxon>
        <taxon>Fungi incertae sedis</taxon>
        <taxon>Mucoromycota</taxon>
        <taxon>Glomeromycotina</taxon>
        <taxon>Glomeromycetes</taxon>
        <taxon>Glomerales</taxon>
        <taxon>Glomeraceae</taxon>
        <taxon>Rhizophagus</taxon>
    </lineage>
</organism>
<comment type="caution">
    <text evidence="1">The sequence shown here is derived from an EMBL/GenBank/DDBJ whole genome shotgun (WGS) entry which is preliminary data.</text>
</comment>
<gene>
    <name evidence="1" type="ORF">RCL2_002608600</name>
</gene>
<accession>A0A8H3M5T7</accession>
<reference evidence="1" key="1">
    <citation type="submission" date="2019-10" db="EMBL/GenBank/DDBJ databases">
        <title>Conservation and host-specific expression of non-tandemly repeated heterogenous ribosome RNA gene in arbuscular mycorrhizal fungi.</title>
        <authorList>
            <person name="Maeda T."/>
            <person name="Kobayashi Y."/>
            <person name="Nakagawa T."/>
            <person name="Ezawa T."/>
            <person name="Yamaguchi K."/>
            <person name="Bino T."/>
            <person name="Nishimoto Y."/>
            <person name="Shigenobu S."/>
            <person name="Kawaguchi M."/>
        </authorList>
    </citation>
    <scope>NUCLEOTIDE SEQUENCE</scope>
    <source>
        <strain evidence="1">HR1</strain>
    </source>
</reference>
<dbReference type="EMBL" id="BLAL01000281">
    <property type="protein sequence ID" value="GES99594.1"/>
    <property type="molecule type" value="Genomic_DNA"/>
</dbReference>
<evidence type="ECO:0000313" key="2">
    <source>
        <dbReference type="Proteomes" id="UP000615446"/>
    </source>
</evidence>
<proteinExistence type="predicted"/>
<name>A0A8H3M5T7_9GLOM</name>